<evidence type="ECO:0000256" key="4">
    <source>
        <dbReference type="HAMAP-Rule" id="MF_00688"/>
    </source>
</evidence>
<keyword evidence="1 4" id="KW-0963">Cytoplasm</keyword>
<comment type="catalytic activity">
    <reaction evidence="4">
        <text>N-terminal L-arginyl-[protein] + L-leucyl-tRNA(Leu) = N-terminal L-leucyl-L-arginyl-[protein] + tRNA(Leu) + H(+)</text>
        <dbReference type="Rhea" id="RHEA:50416"/>
        <dbReference type="Rhea" id="RHEA-COMP:9613"/>
        <dbReference type="Rhea" id="RHEA-COMP:9622"/>
        <dbReference type="Rhea" id="RHEA-COMP:12672"/>
        <dbReference type="Rhea" id="RHEA-COMP:12673"/>
        <dbReference type="ChEBI" id="CHEBI:15378"/>
        <dbReference type="ChEBI" id="CHEBI:64719"/>
        <dbReference type="ChEBI" id="CHEBI:78442"/>
        <dbReference type="ChEBI" id="CHEBI:78494"/>
        <dbReference type="ChEBI" id="CHEBI:133044"/>
        <dbReference type="EC" id="2.3.2.6"/>
    </reaction>
</comment>
<organism evidence="5 6">
    <name type="scientific">Nostocoides veronense</name>
    <dbReference type="NCBI Taxonomy" id="330836"/>
    <lineage>
        <taxon>Bacteria</taxon>
        <taxon>Bacillati</taxon>
        <taxon>Actinomycetota</taxon>
        <taxon>Actinomycetes</taxon>
        <taxon>Micrococcales</taxon>
        <taxon>Intrasporangiaceae</taxon>
        <taxon>Nostocoides</taxon>
    </lineage>
</organism>
<keyword evidence="3 4" id="KW-0012">Acyltransferase</keyword>
<gene>
    <name evidence="4 5" type="primary">aat</name>
    <name evidence="5" type="ORF">GCM10009811_05620</name>
</gene>
<dbReference type="InterPro" id="IPR042203">
    <property type="entry name" value="Leu/Phe-tRNA_Trfase_C"/>
</dbReference>
<comment type="function">
    <text evidence="4">Functions in the N-end rule pathway of protein degradation where it conjugates Leu, Phe and, less efficiently, Met from aminoacyl-tRNAs to the N-termini of proteins containing an N-terminal arginine or lysine.</text>
</comment>
<name>A0ABN2LC02_9MICO</name>
<dbReference type="HAMAP" id="MF_00688">
    <property type="entry name" value="Leu_Phe_trans"/>
    <property type="match status" value="1"/>
</dbReference>
<accession>A0ABN2LC02</accession>
<comment type="catalytic activity">
    <reaction evidence="4">
        <text>L-phenylalanyl-tRNA(Phe) + an N-terminal L-alpha-aminoacyl-[protein] = an N-terminal L-phenylalanyl-L-alpha-aminoacyl-[protein] + tRNA(Phe)</text>
        <dbReference type="Rhea" id="RHEA:43632"/>
        <dbReference type="Rhea" id="RHEA-COMP:9668"/>
        <dbReference type="Rhea" id="RHEA-COMP:9699"/>
        <dbReference type="Rhea" id="RHEA-COMP:10636"/>
        <dbReference type="Rhea" id="RHEA-COMP:10637"/>
        <dbReference type="ChEBI" id="CHEBI:78442"/>
        <dbReference type="ChEBI" id="CHEBI:78531"/>
        <dbReference type="ChEBI" id="CHEBI:78597"/>
        <dbReference type="ChEBI" id="CHEBI:83561"/>
        <dbReference type="EC" id="2.3.2.6"/>
    </reaction>
</comment>
<keyword evidence="2 4" id="KW-0808">Transferase</keyword>
<sequence length="240" mass="25361">MTPALPARPVDPGPSRFSFARVVADAGEEDLIAAGADLAPATLLAAYRAGAFPMGLDGLDDVMAWWSPAERGILDPARLHTSRSLVRSAKAMRFSVDADFEGVVAGCADPARSGAWITPEIAEAYADLHRLGWAHSIEVWAGDRLAGGLYGVAIGGLFAGESMFHRATDASKVALMALVEVIRSAPGPALIDVQWRTDHLASLGITTLDRSAYLARLPALTSAPGPDWAAWRGRRHRVGG</sequence>
<dbReference type="EMBL" id="BAAAPO010000009">
    <property type="protein sequence ID" value="GAA1783078.1"/>
    <property type="molecule type" value="Genomic_DNA"/>
</dbReference>
<dbReference type="InterPro" id="IPR004616">
    <property type="entry name" value="Leu/Phe-tRNA_Trfase"/>
</dbReference>
<dbReference type="Pfam" id="PF03588">
    <property type="entry name" value="Leu_Phe_trans"/>
    <property type="match status" value="1"/>
</dbReference>
<evidence type="ECO:0000313" key="5">
    <source>
        <dbReference type="EMBL" id="GAA1783078.1"/>
    </source>
</evidence>
<dbReference type="Proteomes" id="UP001499938">
    <property type="component" value="Unassembled WGS sequence"/>
</dbReference>
<protein>
    <recommendedName>
        <fullName evidence="4">Leucyl/phenylalanyl-tRNA--protein transferase</fullName>
        <ecNumber evidence="4">2.3.2.6</ecNumber>
    </recommendedName>
    <alternativeName>
        <fullName evidence="4">L/F-transferase</fullName>
    </alternativeName>
    <alternativeName>
        <fullName evidence="4">Leucyltransferase</fullName>
    </alternativeName>
    <alternativeName>
        <fullName evidence="4">Phenyalanyltransferase</fullName>
    </alternativeName>
</protein>
<dbReference type="InterPro" id="IPR016181">
    <property type="entry name" value="Acyl_CoA_acyltransferase"/>
</dbReference>
<dbReference type="PANTHER" id="PTHR30098:SF2">
    <property type="entry name" value="LEUCYL_PHENYLALANYL-TRNA--PROTEIN TRANSFERASE"/>
    <property type="match status" value="1"/>
</dbReference>
<comment type="catalytic activity">
    <reaction evidence="4">
        <text>N-terminal L-lysyl-[protein] + L-leucyl-tRNA(Leu) = N-terminal L-leucyl-L-lysyl-[protein] + tRNA(Leu) + H(+)</text>
        <dbReference type="Rhea" id="RHEA:12340"/>
        <dbReference type="Rhea" id="RHEA-COMP:9613"/>
        <dbReference type="Rhea" id="RHEA-COMP:9622"/>
        <dbReference type="Rhea" id="RHEA-COMP:12670"/>
        <dbReference type="Rhea" id="RHEA-COMP:12671"/>
        <dbReference type="ChEBI" id="CHEBI:15378"/>
        <dbReference type="ChEBI" id="CHEBI:65249"/>
        <dbReference type="ChEBI" id="CHEBI:78442"/>
        <dbReference type="ChEBI" id="CHEBI:78494"/>
        <dbReference type="ChEBI" id="CHEBI:133043"/>
        <dbReference type="EC" id="2.3.2.6"/>
    </reaction>
</comment>
<dbReference type="RefSeq" id="WP_344080996.1">
    <property type="nucleotide sequence ID" value="NZ_BAAAPO010000009.1"/>
</dbReference>
<keyword evidence="6" id="KW-1185">Reference proteome</keyword>
<comment type="caution">
    <text evidence="5">The sequence shown here is derived from an EMBL/GenBank/DDBJ whole genome shotgun (WGS) entry which is preliminary data.</text>
</comment>
<dbReference type="InterPro" id="IPR042221">
    <property type="entry name" value="Leu/Phe-tRNA_Trfase_N"/>
</dbReference>
<evidence type="ECO:0000256" key="1">
    <source>
        <dbReference type="ARBA" id="ARBA00022490"/>
    </source>
</evidence>
<dbReference type="GO" id="GO:0016740">
    <property type="term" value="F:transferase activity"/>
    <property type="evidence" value="ECO:0007669"/>
    <property type="project" value="UniProtKB-KW"/>
</dbReference>
<proteinExistence type="inferred from homology"/>
<dbReference type="Gene3D" id="3.30.70.3550">
    <property type="entry name" value="Leucyl/phenylalanyl-tRNA-protein transferase, N-terminal domain"/>
    <property type="match status" value="1"/>
</dbReference>
<evidence type="ECO:0000313" key="6">
    <source>
        <dbReference type="Proteomes" id="UP001499938"/>
    </source>
</evidence>
<dbReference type="Gene3D" id="3.40.630.70">
    <property type="entry name" value="Leucyl/phenylalanyl-tRNA-protein transferase, C-terminal domain"/>
    <property type="match status" value="1"/>
</dbReference>
<dbReference type="EC" id="2.3.2.6" evidence="4"/>
<dbReference type="SUPFAM" id="SSF55729">
    <property type="entry name" value="Acyl-CoA N-acyltransferases (Nat)"/>
    <property type="match status" value="1"/>
</dbReference>
<reference evidence="5 6" key="1">
    <citation type="journal article" date="2019" name="Int. J. Syst. Evol. Microbiol.">
        <title>The Global Catalogue of Microorganisms (GCM) 10K type strain sequencing project: providing services to taxonomists for standard genome sequencing and annotation.</title>
        <authorList>
            <consortium name="The Broad Institute Genomics Platform"/>
            <consortium name="The Broad Institute Genome Sequencing Center for Infectious Disease"/>
            <person name="Wu L."/>
            <person name="Ma J."/>
        </authorList>
    </citation>
    <scope>NUCLEOTIDE SEQUENCE [LARGE SCALE GENOMIC DNA]</scope>
    <source>
        <strain evidence="5 6">JCM 15592</strain>
    </source>
</reference>
<dbReference type="NCBIfam" id="TIGR00667">
    <property type="entry name" value="aat"/>
    <property type="match status" value="1"/>
</dbReference>
<comment type="similarity">
    <text evidence="4">Belongs to the L/F-transferase family.</text>
</comment>
<evidence type="ECO:0000256" key="3">
    <source>
        <dbReference type="ARBA" id="ARBA00023315"/>
    </source>
</evidence>
<dbReference type="PANTHER" id="PTHR30098">
    <property type="entry name" value="LEUCYL/PHENYLALANYL-TRNA--PROTEIN TRANSFERASE"/>
    <property type="match status" value="1"/>
</dbReference>
<evidence type="ECO:0000256" key="2">
    <source>
        <dbReference type="ARBA" id="ARBA00022679"/>
    </source>
</evidence>
<comment type="subcellular location">
    <subcellularLocation>
        <location evidence="4">Cytoplasm</location>
    </subcellularLocation>
</comment>